<dbReference type="NCBIfam" id="TIGR00002">
    <property type="entry name" value="S16"/>
    <property type="match status" value="1"/>
</dbReference>
<dbReference type="AlphaFoldDB" id="A0A1F5KG17"/>
<feature type="compositionally biased region" description="Low complexity" evidence="4">
    <location>
        <begin position="115"/>
        <end position="133"/>
    </location>
</feature>
<dbReference type="GO" id="GO:0005737">
    <property type="term" value="C:cytoplasm"/>
    <property type="evidence" value="ECO:0007669"/>
    <property type="project" value="UniProtKB-ARBA"/>
</dbReference>
<evidence type="ECO:0000313" key="5">
    <source>
        <dbReference type="EMBL" id="OGE39725.1"/>
    </source>
</evidence>
<evidence type="ECO:0000256" key="1">
    <source>
        <dbReference type="ARBA" id="ARBA00022980"/>
    </source>
</evidence>
<dbReference type="Proteomes" id="UP000177328">
    <property type="component" value="Unassembled WGS sequence"/>
</dbReference>
<evidence type="ECO:0000256" key="3">
    <source>
        <dbReference type="ARBA" id="ARBA00035310"/>
    </source>
</evidence>
<name>A0A1F5KG17_9BACT</name>
<dbReference type="InterPro" id="IPR000307">
    <property type="entry name" value="Ribosomal_bS16"/>
</dbReference>
<dbReference type="EMBL" id="MFDD01000015">
    <property type="protein sequence ID" value="OGE39725.1"/>
    <property type="molecule type" value="Genomic_DNA"/>
</dbReference>
<feature type="region of interest" description="Disordered" evidence="4">
    <location>
        <begin position="63"/>
        <end position="161"/>
    </location>
</feature>
<organism evidence="5 6">
    <name type="scientific">Candidatus Daviesbacteria bacterium RIFCSPHIGHO2_02_FULL_43_12</name>
    <dbReference type="NCBI Taxonomy" id="1797776"/>
    <lineage>
        <taxon>Bacteria</taxon>
        <taxon>Candidatus Daviesiibacteriota</taxon>
    </lineage>
</organism>
<protein>
    <recommendedName>
        <fullName evidence="3">30S ribosomal protein S16</fullName>
    </recommendedName>
</protein>
<dbReference type="SUPFAM" id="SSF54565">
    <property type="entry name" value="Ribosomal protein S16"/>
    <property type="match status" value="1"/>
</dbReference>
<reference evidence="5 6" key="1">
    <citation type="journal article" date="2016" name="Nat. Commun.">
        <title>Thousands of microbial genomes shed light on interconnected biogeochemical processes in an aquifer system.</title>
        <authorList>
            <person name="Anantharaman K."/>
            <person name="Brown C.T."/>
            <person name="Hug L.A."/>
            <person name="Sharon I."/>
            <person name="Castelle C.J."/>
            <person name="Probst A.J."/>
            <person name="Thomas B.C."/>
            <person name="Singh A."/>
            <person name="Wilkins M.J."/>
            <person name="Karaoz U."/>
            <person name="Brodie E.L."/>
            <person name="Williams K.H."/>
            <person name="Hubbard S.S."/>
            <person name="Banfield J.F."/>
        </authorList>
    </citation>
    <scope>NUCLEOTIDE SEQUENCE [LARGE SCALE GENOMIC DNA]</scope>
</reference>
<dbReference type="PANTHER" id="PTHR12919">
    <property type="entry name" value="30S RIBOSOMAL PROTEIN S16"/>
    <property type="match status" value="1"/>
</dbReference>
<dbReference type="PANTHER" id="PTHR12919:SF20">
    <property type="entry name" value="SMALL RIBOSOMAL SUBUNIT PROTEIN BS16M"/>
    <property type="match status" value="1"/>
</dbReference>
<evidence type="ECO:0000256" key="4">
    <source>
        <dbReference type="SAM" id="MobiDB-lite"/>
    </source>
</evidence>
<gene>
    <name evidence="5" type="ORF">A3D25_03285</name>
</gene>
<dbReference type="InterPro" id="IPR023803">
    <property type="entry name" value="Ribosomal_bS16_dom_sf"/>
</dbReference>
<feature type="compositionally biased region" description="Acidic residues" evidence="4">
    <location>
        <begin position="134"/>
        <end position="151"/>
    </location>
</feature>
<keyword evidence="2" id="KW-0687">Ribonucleoprotein</keyword>
<evidence type="ECO:0000313" key="6">
    <source>
        <dbReference type="Proteomes" id="UP000177328"/>
    </source>
</evidence>
<dbReference type="GO" id="GO:0015935">
    <property type="term" value="C:small ribosomal subunit"/>
    <property type="evidence" value="ECO:0007669"/>
    <property type="project" value="TreeGrafter"/>
</dbReference>
<sequence length="161" mass="17660">MRIGTKKRPFYRVVVVDERSKRTGSYIDLLGTYNPLTNPKEIILDQTKITDWTKKGAQMSHGFLRIVGKAPQKPPRKPKKVKEEKKVTTAPETEEASTEGEGTAKTVSEENIEVTTPASTEEVAPEETPAATEEAVEDVAAEAEAVDEDTTTETPAEGETK</sequence>
<dbReference type="GO" id="GO:0006412">
    <property type="term" value="P:translation"/>
    <property type="evidence" value="ECO:0007669"/>
    <property type="project" value="InterPro"/>
</dbReference>
<dbReference type="Gene3D" id="3.30.1320.10">
    <property type="match status" value="1"/>
</dbReference>
<evidence type="ECO:0000256" key="2">
    <source>
        <dbReference type="ARBA" id="ARBA00023274"/>
    </source>
</evidence>
<keyword evidence="1 5" id="KW-0689">Ribosomal protein</keyword>
<feature type="compositionally biased region" description="Low complexity" evidence="4">
    <location>
        <begin position="152"/>
        <end position="161"/>
    </location>
</feature>
<dbReference type="Pfam" id="PF00886">
    <property type="entry name" value="Ribosomal_S16"/>
    <property type="match status" value="1"/>
</dbReference>
<accession>A0A1F5KG17</accession>
<dbReference type="GO" id="GO:0003735">
    <property type="term" value="F:structural constituent of ribosome"/>
    <property type="evidence" value="ECO:0007669"/>
    <property type="project" value="InterPro"/>
</dbReference>
<proteinExistence type="predicted"/>
<comment type="caution">
    <text evidence="5">The sequence shown here is derived from an EMBL/GenBank/DDBJ whole genome shotgun (WGS) entry which is preliminary data.</text>
</comment>